<dbReference type="InterPro" id="IPR027417">
    <property type="entry name" value="P-loop_NTPase"/>
</dbReference>
<gene>
    <name evidence="5" type="ORF">RM445_28430</name>
</gene>
<evidence type="ECO:0000313" key="6">
    <source>
        <dbReference type="Proteomes" id="UP001183202"/>
    </source>
</evidence>
<dbReference type="Pfam" id="PF13401">
    <property type="entry name" value="AAA_22"/>
    <property type="match status" value="1"/>
</dbReference>
<dbReference type="InterPro" id="IPR001867">
    <property type="entry name" value="OmpR/PhoB-type_DNA-bd"/>
</dbReference>
<protein>
    <submittedName>
        <fullName evidence="5">BTAD domain-containing putative transcriptional regulator</fullName>
    </submittedName>
</protein>
<dbReference type="InterPro" id="IPR049945">
    <property type="entry name" value="AAA_22"/>
</dbReference>
<dbReference type="CDD" id="cd15831">
    <property type="entry name" value="BTAD"/>
    <property type="match status" value="1"/>
</dbReference>
<dbReference type="InterPro" id="IPR011990">
    <property type="entry name" value="TPR-like_helical_dom_sf"/>
</dbReference>
<dbReference type="SUPFAM" id="SSF46894">
    <property type="entry name" value="C-terminal effector domain of the bipartite response regulators"/>
    <property type="match status" value="1"/>
</dbReference>
<dbReference type="InterPro" id="IPR036388">
    <property type="entry name" value="WH-like_DNA-bd_sf"/>
</dbReference>
<dbReference type="Pfam" id="PF03704">
    <property type="entry name" value="BTAD"/>
    <property type="match status" value="1"/>
</dbReference>
<dbReference type="Gene3D" id="1.25.40.10">
    <property type="entry name" value="Tetratricopeptide repeat domain"/>
    <property type="match status" value="2"/>
</dbReference>
<keyword evidence="2 3" id="KW-0238">DNA-binding</keyword>
<evidence type="ECO:0000256" key="1">
    <source>
        <dbReference type="ARBA" id="ARBA00005820"/>
    </source>
</evidence>
<proteinExistence type="inferred from homology"/>
<dbReference type="Pfam" id="PF00486">
    <property type="entry name" value="Trans_reg_C"/>
    <property type="match status" value="1"/>
</dbReference>
<keyword evidence="6" id="KW-1185">Reference proteome</keyword>
<dbReference type="PROSITE" id="PS51755">
    <property type="entry name" value="OMPR_PHOB"/>
    <property type="match status" value="1"/>
</dbReference>
<dbReference type="PANTHER" id="PTHR47691">
    <property type="entry name" value="REGULATOR-RELATED"/>
    <property type="match status" value="1"/>
</dbReference>
<sequence>MIFRVLGPLQAEADDGPIPLSGQRPRALLTALLLEPNSVVPVHRLVEALWGEELPDAPANALQQVVARLRTRLGPVGTAIVTRPPGYVLVVDPASVDAQCFESGYRAARSVWSTDPVRAGALLDDALLWWRGPAYGEFADDFAGPAAARLEELRISALEDRAALFVQSGAATEAIATAREVMARAPLRERPVELLMRALHIDGRVGEALEVFRAYRELLADELGLDPGPQLRDLETQILRNDPGTARTQRPPIALTASADGGTRSNLPAQLTSFVGRKSEVAAVTALLATTRLLTVTGPGGTGKTRLALEVAAALSGEYADGTFFVDLAPVTDPALVVPTIAATLRIREEGWERPVRQALDEHLRHRRLLLLLDNFEQVLDAAPIVTQLLAAATGLTVLVTSRAPLRVRGEQVVPLGPLETAHPGPGSLDTLARVEGVALFTQRAAAAAPRFTLTEQNAPAVAELVSRLDGLPLAIELAASRSAVLGPVAMLQRLDRHEPLLEAGARDLPARQQTLRAAISWSYDILAASERSLFRRVSVLGGGFTPQAAAAVCAGEEAGLDVLTGLTVLADTSLVFPVPTGDGQVRFGMLQTIREFALDRLNVEDDRTGAERRHAQWFLRVAEDAEPGMRGPQLVQSVVTLQTEHENLRAALRWSIEHDDADIGLRIVGALWRFWHLDGHLSEGRRWTAAVLDLPSAARRTVARAKALSAAGGLAYWQGDVAAVRAAYEEAAAICDEVGDQANRAQATYDLAFAYGLVPTKAHSRQLFEKSREMFESVGNAVGVADTQWALAMMTGLAGDYATARHLAHDSVRRHRERGDAFGLVDALSELGRAARELGQFDTARSCFLEALQGLAPIGYRTAVAITLDNLAALENRLGHHIRALRLAGAAEALTESAGGQVPPEFADLPDLRRAARAAHPEERIAQAWAEGRAMSLDEAVDYARTNGLLVTALTGGARTE</sequence>
<name>A0ABU2NHJ9_9PSEU</name>
<dbReference type="SMART" id="SM01043">
    <property type="entry name" value="BTAD"/>
    <property type="match status" value="1"/>
</dbReference>
<organism evidence="5 6">
    <name type="scientific">Pseudonocardia charpentierae</name>
    <dbReference type="NCBI Taxonomy" id="3075545"/>
    <lineage>
        <taxon>Bacteria</taxon>
        <taxon>Bacillati</taxon>
        <taxon>Actinomycetota</taxon>
        <taxon>Actinomycetes</taxon>
        <taxon>Pseudonocardiales</taxon>
        <taxon>Pseudonocardiaceae</taxon>
        <taxon>Pseudonocardia</taxon>
    </lineage>
</organism>
<dbReference type="Proteomes" id="UP001183202">
    <property type="component" value="Unassembled WGS sequence"/>
</dbReference>
<evidence type="ECO:0000256" key="3">
    <source>
        <dbReference type="PROSITE-ProRule" id="PRU01091"/>
    </source>
</evidence>
<feature type="domain" description="OmpR/PhoB-type" evidence="4">
    <location>
        <begin position="1"/>
        <end position="91"/>
    </location>
</feature>
<dbReference type="PANTHER" id="PTHR47691:SF3">
    <property type="entry name" value="HTH-TYPE TRANSCRIPTIONAL REGULATOR RV0890C-RELATED"/>
    <property type="match status" value="1"/>
</dbReference>
<accession>A0ABU2NHJ9</accession>
<dbReference type="SUPFAM" id="SSF52540">
    <property type="entry name" value="P-loop containing nucleoside triphosphate hydrolases"/>
    <property type="match status" value="1"/>
</dbReference>
<feature type="DNA-binding region" description="OmpR/PhoB-type" evidence="3">
    <location>
        <begin position="1"/>
        <end position="91"/>
    </location>
</feature>
<dbReference type="Gene3D" id="3.40.50.300">
    <property type="entry name" value="P-loop containing nucleotide triphosphate hydrolases"/>
    <property type="match status" value="1"/>
</dbReference>
<dbReference type="RefSeq" id="WP_311559951.1">
    <property type="nucleotide sequence ID" value="NZ_JAVREJ010000032.1"/>
</dbReference>
<dbReference type="SMART" id="SM00862">
    <property type="entry name" value="Trans_reg_C"/>
    <property type="match status" value="1"/>
</dbReference>
<dbReference type="PRINTS" id="PR00364">
    <property type="entry name" value="DISEASERSIST"/>
</dbReference>
<dbReference type="InterPro" id="IPR016032">
    <property type="entry name" value="Sig_transdc_resp-reg_C-effctor"/>
</dbReference>
<reference evidence="6" key="1">
    <citation type="submission" date="2023-07" db="EMBL/GenBank/DDBJ databases">
        <title>30 novel species of actinomycetes from the DSMZ collection.</title>
        <authorList>
            <person name="Nouioui I."/>
        </authorList>
    </citation>
    <scope>NUCLEOTIDE SEQUENCE [LARGE SCALE GENOMIC DNA]</scope>
    <source>
        <strain evidence="6">DSM 45834</strain>
    </source>
</reference>
<evidence type="ECO:0000313" key="5">
    <source>
        <dbReference type="EMBL" id="MDT0353437.1"/>
    </source>
</evidence>
<comment type="caution">
    <text evidence="5">The sequence shown here is derived from an EMBL/GenBank/DDBJ whole genome shotgun (WGS) entry which is preliminary data.</text>
</comment>
<dbReference type="InterPro" id="IPR005158">
    <property type="entry name" value="BTAD"/>
</dbReference>
<dbReference type="InterPro" id="IPR058852">
    <property type="entry name" value="HTH_77"/>
</dbReference>
<comment type="similarity">
    <text evidence="1">Belongs to the AfsR/DnrI/RedD regulatory family.</text>
</comment>
<evidence type="ECO:0000256" key="2">
    <source>
        <dbReference type="ARBA" id="ARBA00023125"/>
    </source>
</evidence>
<evidence type="ECO:0000259" key="4">
    <source>
        <dbReference type="PROSITE" id="PS51755"/>
    </source>
</evidence>
<dbReference type="SUPFAM" id="SSF48452">
    <property type="entry name" value="TPR-like"/>
    <property type="match status" value="2"/>
</dbReference>
<dbReference type="Gene3D" id="1.10.10.10">
    <property type="entry name" value="Winged helix-like DNA-binding domain superfamily/Winged helix DNA-binding domain"/>
    <property type="match status" value="1"/>
</dbReference>
<dbReference type="EMBL" id="JAVREJ010000032">
    <property type="protein sequence ID" value="MDT0353437.1"/>
    <property type="molecule type" value="Genomic_DNA"/>
</dbReference>
<dbReference type="Pfam" id="PF25872">
    <property type="entry name" value="HTH_77"/>
    <property type="match status" value="1"/>
</dbReference>